<dbReference type="PANTHER" id="PTHR42759">
    <property type="entry name" value="MOXR FAMILY PROTEIN"/>
    <property type="match status" value="1"/>
</dbReference>
<dbReference type="InterPro" id="IPR027417">
    <property type="entry name" value="P-loop_NTPase"/>
</dbReference>
<organism evidence="5 6">
    <name type="scientific">Lederbergia galactosidilytica</name>
    <dbReference type="NCBI Taxonomy" id="217031"/>
    <lineage>
        <taxon>Bacteria</taxon>
        <taxon>Bacillati</taxon>
        <taxon>Bacillota</taxon>
        <taxon>Bacilli</taxon>
        <taxon>Bacillales</taxon>
        <taxon>Bacillaceae</taxon>
        <taxon>Lederbergia</taxon>
    </lineage>
</organism>
<dbReference type="Proteomes" id="UP000077881">
    <property type="component" value="Unassembled WGS sequence"/>
</dbReference>
<reference evidence="5 6" key="1">
    <citation type="submission" date="2015-05" db="EMBL/GenBank/DDBJ databases">
        <title>Comparison of genome.</title>
        <authorList>
            <person name="Zheng Z."/>
            <person name="Sun M."/>
        </authorList>
    </citation>
    <scope>NUCLEOTIDE SEQUENCE [LARGE SCALE GENOMIC DNA]</scope>
    <source>
        <strain evidence="5 6">G25-74</strain>
    </source>
</reference>
<evidence type="ECO:0000256" key="3">
    <source>
        <dbReference type="ARBA" id="ARBA00061607"/>
    </source>
</evidence>
<dbReference type="EMBL" id="LDJR01000045">
    <property type="protein sequence ID" value="OAK71411.1"/>
    <property type="molecule type" value="Genomic_DNA"/>
</dbReference>
<evidence type="ECO:0000259" key="4">
    <source>
        <dbReference type="SMART" id="SM00382"/>
    </source>
</evidence>
<evidence type="ECO:0000256" key="1">
    <source>
        <dbReference type="ARBA" id="ARBA00022741"/>
    </source>
</evidence>
<dbReference type="PIRSF" id="PIRSF002849">
    <property type="entry name" value="AAA_ATPase_chaperone_MoxR_prd"/>
    <property type="match status" value="1"/>
</dbReference>
<dbReference type="SUPFAM" id="SSF52540">
    <property type="entry name" value="P-loop containing nucleoside triphosphate hydrolases"/>
    <property type="match status" value="1"/>
</dbReference>
<comment type="caution">
    <text evidence="5">The sequence shown here is derived from an EMBL/GenBank/DDBJ whole genome shotgun (WGS) entry which is preliminary data.</text>
</comment>
<dbReference type="GO" id="GO:0016887">
    <property type="term" value="F:ATP hydrolysis activity"/>
    <property type="evidence" value="ECO:0007669"/>
    <property type="project" value="InterPro"/>
</dbReference>
<dbReference type="GO" id="GO:0005524">
    <property type="term" value="F:ATP binding"/>
    <property type="evidence" value="ECO:0007669"/>
    <property type="project" value="UniProtKB-KW"/>
</dbReference>
<accession>A0A177ZU17</accession>
<dbReference type="Pfam" id="PF17863">
    <property type="entry name" value="AAA_lid_2"/>
    <property type="match status" value="1"/>
</dbReference>
<dbReference type="Pfam" id="PF07726">
    <property type="entry name" value="AAA_3"/>
    <property type="match status" value="1"/>
</dbReference>
<dbReference type="SMART" id="SM00382">
    <property type="entry name" value="AAA"/>
    <property type="match status" value="1"/>
</dbReference>
<feature type="domain" description="AAA+ ATPase" evidence="4">
    <location>
        <begin position="37"/>
        <end position="178"/>
    </location>
</feature>
<gene>
    <name evidence="5" type="ORF">ABB05_10595</name>
</gene>
<proteinExistence type="inferred from homology"/>
<keyword evidence="2" id="KW-0067">ATP-binding</keyword>
<dbReference type="STRING" id="217031.ABB05_10595"/>
<sequence>MELLTIKELANQLKENVQKVIVGKDETIELLLVALISSGHVLLEDVPGTGKTLMAKTLAKSLSCSFKRIQFTPDLLPSDVTGIHFYNQKLGEFEFRPGPIFTNIVLADEINRATPRTQSSLLECMEERQTTIDGETHLLDRPFMVIATQNPLESQGTFPLPEAQLDRFLLKIHLGYPTKEEGLAILKRFKERNPVEEIEAVADRNMILEAQRRYHQVHVSEDLYHYIVDIIEKTRSHEHIALGVSPRGSQALLKAVQAYAAIKGREYVIPDDVKSVVKPVLGHRLILTQMKRVGENQAYQILDDILREIAVPTEENLGKGLVSK</sequence>
<dbReference type="PANTHER" id="PTHR42759:SF5">
    <property type="entry name" value="METHANOL DEHYDROGENASE REGULATOR"/>
    <property type="match status" value="1"/>
</dbReference>
<dbReference type="InterPro" id="IPR011703">
    <property type="entry name" value="ATPase_AAA-3"/>
</dbReference>
<dbReference type="Gene3D" id="3.40.50.300">
    <property type="entry name" value="P-loop containing nucleotide triphosphate hydrolases"/>
    <property type="match status" value="1"/>
</dbReference>
<protein>
    <submittedName>
        <fullName evidence="5">Magnesium chelatase</fullName>
    </submittedName>
</protein>
<evidence type="ECO:0000313" key="5">
    <source>
        <dbReference type="EMBL" id="OAK71411.1"/>
    </source>
</evidence>
<dbReference type="FunFam" id="3.40.50.300:FF:000640">
    <property type="entry name" value="MoxR family ATPase"/>
    <property type="match status" value="1"/>
</dbReference>
<dbReference type="InterPro" id="IPR041628">
    <property type="entry name" value="ChlI/MoxR_AAA_lid"/>
</dbReference>
<dbReference type="Gene3D" id="1.10.8.80">
    <property type="entry name" value="Magnesium chelatase subunit I, C-Terminal domain"/>
    <property type="match status" value="1"/>
</dbReference>
<evidence type="ECO:0000313" key="6">
    <source>
        <dbReference type="Proteomes" id="UP000077881"/>
    </source>
</evidence>
<dbReference type="RefSeq" id="WP_057983775.1">
    <property type="nucleotide sequence ID" value="NZ_JAGGKH010000001.1"/>
</dbReference>
<dbReference type="InterPro" id="IPR003593">
    <property type="entry name" value="AAA+_ATPase"/>
</dbReference>
<dbReference type="AlphaFoldDB" id="A0A177ZU17"/>
<keyword evidence="6" id="KW-1185">Reference proteome</keyword>
<name>A0A177ZU17_9BACI</name>
<comment type="similarity">
    <text evidence="3">Belongs to the MoxR family.</text>
</comment>
<dbReference type="InterPro" id="IPR050764">
    <property type="entry name" value="CbbQ/NirQ/NorQ/GpvN"/>
</dbReference>
<dbReference type="PATRIC" id="fig|217031.6.peg.2255"/>
<keyword evidence="1" id="KW-0547">Nucleotide-binding</keyword>
<dbReference type="CDD" id="cd00009">
    <property type="entry name" value="AAA"/>
    <property type="match status" value="1"/>
</dbReference>
<dbReference type="OrthoDB" id="9808397at2"/>
<evidence type="ECO:0000256" key="2">
    <source>
        <dbReference type="ARBA" id="ARBA00022840"/>
    </source>
</evidence>